<accession>A0A6A0AM34</accession>
<dbReference type="EMBL" id="BLLF01009163">
    <property type="protein sequence ID" value="GFH33638.1"/>
    <property type="molecule type" value="Genomic_DNA"/>
</dbReference>
<proteinExistence type="predicted"/>
<protein>
    <submittedName>
        <fullName evidence="1">Uncharacterized protein</fullName>
    </submittedName>
</protein>
<sequence>ARVRRTARSSCDLLNGLEMRHGAGVWGCITTPALEKMACIEKVKKEIVAGAVSPASHANSITAISSLDAAVCMQASTMHCVATTRLVVGSLAGGLPQALPVRITCFCGHIALAG</sequence>
<name>A0A6A0AM34_HAELA</name>
<evidence type="ECO:0000313" key="2">
    <source>
        <dbReference type="Proteomes" id="UP000485058"/>
    </source>
</evidence>
<evidence type="ECO:0000313" key="1">
    <source>
        <dbReference type="EMBL" id="GFH33638.1"/>
    </source>
</evidence>
<comment type="caution">
    <text evidence="1">The sequence shown here is derived from an EMBL/GenBank/DDBJ whole genome shotgun (WGS) entry which is preliminary data.</text>
</comment>
<feature type="non-terminal residue" evidence="1">
    <location>
        <position position="1"/>
    </location>
</feature>
<dbReference type="Proteomes" id="UP000485058">
    <property type="component" value="Unassembled WGS sequence"/>
</dbReference>
<organism evidence="1 2">
    <name type="scientific">Haematococcus lacustris</name>
    <name type="common">Green alga</name>
    <name type="synonym">Haematococcus pluvialis</name>
    <dbReference type="NCBI Taxonomy" id="44745"/>
    <lineage>
        <taxon>Eukaryota</taxon>
        <taxon>Viridiplantae</taxon>
        <taxon>Chlorophyta</taxon>
        <taxon>core chlorophytes</taxon>
        <taxon>Chlorophyceae</taxon>
        <taxon>CS clade</taxon>
        <taxon>Chlamydomonadales</taxon>
        <taxon>Haematococcaceae</taxon>
        <taxon>Haematococcus</taxon>
    </lineage>
</organism>
<keyword evidence="2" id="KW-1185">Reference proteome</keyword>
<dbReference type="AlphaFoldDB" id="A0A6A0AM34"/>
<reference evidence="1 2" key="1">
    <citation type="submission" date="2020-02" db="EMBL/GenBank/DDBJ databases">
        <title>Draft genome sequence of Haematococcus lacustris strain NIES-144.</title>
        <authorList>
            <person name="Morimoto D."/>
            <person name="Nakagawa S."/>
            <person name="Yoshida T."/>
            <person name="Sawayama S."/>
        </authorList>
    </citation>
    <scope>NUCLEOTIDE SEQUENCE [LARGE SCALE GENOMIC DNA]</scope>
    <source>
        <strain evidence="1 2">NIES-144</strain>
    </source>
</reference>
<gene>
    <name evidence="1" type="ORF">HaLaN_33036</name>
</gene>